<name>A0A371CXP3_9APHY</name>
<feature type="compositionally biased region" description="Basic residues" evidence="7">
    <location>
        <begin position="788"/>
        <end position="798"/>
    </location>
</feature>
<evidence type="ECO:0000256" key="5">
    <source>
        <dbReference type="ARBA" id="ARBA00022840"/>
    </source>
</evidence>
<feature type="compositionally biased region" description="Polar residues" evidence="7">
    <location>
        <begin position="163"/>
        <end position="207"/>
    </location>
</feature>
<evidence type="ECO:0000259" key="9">
    <source>
        <dbReference type="PROSITE" id="PS51194"/>
    </source>
</evidence>
<evidence type="ECO:0000313" key="11">
    <source>
        <dbReference type="Proteomes" id="UP000256964"/>
    </source>
</evidence>
<evidence type="ECO:0000256" key="4">
    <source>
        <dbReference type="ARBA" id="ARBA00022806"/>
    </source>
</evidence>
<feature type="compositionally biased region" description="Low complexity" evidence="7">
    <location>
        <begin position="237"/>
        <end position="247"/>
    </location>
</feature>
<feature type="compositionally biased region" description="Gly residues" evidence="7">
    <location>
        <begin position="111"/>
        <end position="122"/>
    </location>
</feature>
<keyword evidence="4" id="KW-0347">Helicase</keyword>
<organism evidence="10 11">
    <name type="scientific">Lentinus brumalis</name>
    <dbReference type="NCBI Taxonomy" id="2498619"/>
    <lineage>
        <taxon>Eukaryota</taxon>
        <taxon>Fungi</taxon>
        <taxon>Dikarya</taxon>
        <taxon>Basidiomycota</taxon>
        <taxon>Agaricomycotina</taxon>
        <taxon>Agaricomycetes</taxon>
        <taxon>Polyporales</taxon>
        <taxon>Polyporaceae</taxon>
        <taxon>Lentinus</taxon>
    </lineage>
</organism>
<dbReference type="Proteomes" id="UP000256964">
    <property type="component" value="Unassembled WGS sequence"/>
</dbReference>
<feature type="compositionally biased region" description="Polar residues" evidence="7">
    <location>
        <begin position="128"/>
        <end position="147"/>
    </location>
</feature>
<comment type="catalytic activity">
    <reaction evidence="6">
        <text>ATP + H2O = ADP + phosphate + H(+)</text>
        <dbReference type="Rhea" id="RHEA:13065"/>
        <dbReference type="ChEBI" id="CHEBI:15377"/>
        <dbReference type="ChEBI" id="CHEBI:15378"/>
        <dbReference type="ChEBI" id="CHEBI:30616"/>
        <dbReference type="ChEBI" id="CHEBI:43474"/>
        <dbReference type="ChEBI" id="CHEBI:456216"/>
        <dbReference type="EC" id="3.6.4.13"/>
    </reaction>
</comment>
<dbReference type="PROSITE" id="PS51194">
    <property type="entry name" value="HELICASE_CTER"/>
    <property type="match status" value="1"/>
</dbReference>
<dbReference type="Pfam" id="PF00270">
    <property type="entry name" value="DEAD"/>
    <property type="match status" value="1"/>
</dbReference>
<evidence type="ECO:0000259" key="8">
    <source>
        <dbReference type="PROSITE" id="PS51192"/>
    </source>
</evidence>
<gene>
    <name evidence="10" type="ORF">OH76DRAFT_1408488</name>
</gene>
<dbReference type="STRING" id="139420.A0A371CXP3"/>
<dbReference type="SMART" id="SM00490">
    <property type="entry name" value="HELICc"/>
    <property type="match status" value="1"/>
</dbReference>
<evidence type="ECO:0000256" key="1">
    <source>
        <dbReference type="ARBA" id="ARBA00012552"/>
    </source>
</evidence>
<keyword evidence="11" id="KW-1185">Reference proteome</keyword>
<dbReference type="Pfam" id="PF00271">
    <property type="entry name" value="Helicase_C"/>
    <property type="match status" value="1"/>
</dbReference>
<evidence type="ECO:0000313" key="10">
    <source>
        <dbReference type="EMBL" id="RDX45047.1"/>
    </source>
</evidence>
<keyword evidence="2" id="KW-0547">Nucleotide-binding</keyword>
<dbReference type="GO" id="GO:0005524">
    <property type="term" value="F:ATP binding"/>
    <property type="evidence" value="ECO:0007669"/>
    <property type="project" value="UniProtKB-KW"/>
</dbReference>
<dbReference type="CDD" id="cd18787">
    <property type="entry name" value="SF2_C_DEAD"/>
    <property type="match status" value="1"/>
</dbReference>
<dbReference type="PROSITE" id="PS51192">
    <property type="entry name" value="HELICASE_ATP_BIND_1"/>
    <property type="match status" value="1"/>
</dbReference>
<accession>A0A371CXP3</accession>
<dbReference type="EMBL" id="KZ857442">
    <property type="protein sequence ID" value="RDX45047.1"/>
    <property type="molecule type" value="Genomic_DNA"/>
</dbReference>
<dbReference type="GO" id="GO:0003724">
    <property type="term" value="F:RNA helicase activity"/>
    <property type="evidence" value="ECO:0007669"/>
    <property type="project" value="UniProtKB-EC"/>
</dbReference>
<evidence type="ECO:0000256" key="6">
    <source>
        <dbReference type="ARBA" id="ARBA00047984"/>
    </source>
</evidence>
<dbReference type="InterPro" id="IPR011545">
    <property type="entry name" value="DEAD/DEAH_box_helicase_dom"/>
</dbReference>
<feature type="compositionally biased region" description="Basic and acidic residues" evidence="7">
    <location>
        <begin position="97"/>
        <end position="106"/>
    </location>
</feature>
<protein>
    <recommendedName>
        <fullName evidence="1">RNA helicase</fullName>
        <ecNumber evidence="1">3.6.4.13</ecNumber>
    </recommendedName>
</protein>
<reference evidence="10 11" key="1">
    <citation type="journal article" date="2018" name="Biotechnol. Biofuels">
        <title>Integrative visual omics of the white-rot fungus Polyporus brumalis exposes the biotechnological potential of its oxidative enzymes for delignifying raw plant biomass.</title>
        <authorList>
            <person name="Miyauchi S."/>
            <person name="Rancon A."/>
            <person name="Drula E."/>
            <person name="Hage H."/>
            <person name="Chaduli D."/>
            <person name="Favel A."/>
            <person name="Grisel S."/>
            <person name="Henrissat B."/>
            <person name="Herpoel-Gimbert I."/>
            <person name="Ruiz-Duenas F.J."/>
            <person name="Chevret D."/>
            <person name="Hainaut M."/>
            <person name="Lin J."/>
            <person name="Wang M."/>
            <person name="Pangilinan J."/>
            <person name="Lipzen A."/>
            <person name="Lesage-Meessen L."/>
            <person name="Navarro D."/>
            <person name="Riley R."/>
            <person name="Grigoriev I.V."/>
            <person name="Zhou S."/>
            <person name="Raouche S."/>
            <person name="Rosso M.N."/>
        </authorList>
    </citation>
    <scope>NUCLEOTIDE SEQUENCE [LARGE SCALE GENOMIC DNA]</scope>
    <source>
        <strain evidence="10 11">BRFM 1820</strain>
    </source>
</reference>
<feature type="compositionally biased region" description="Basic and acidic residues" evidence="7">
    <location>
        <begin position="148"/>
        <end position="161"/>
    </location>
</feature>
<evidence type="ECO:0000256" key="7">
    <source>
        <dbReference type="SAM" id="MobiDB-lite"/>
    </source>
</evidence>
<dbReference type="PANTHER" id="PTHR47960">
    <property type="entry name" value="DEAD-BOX ATP-DEPENDENT RNA HELICASE 50"/>
    <property type="match status" value="1"/>
</dbReference>
<evidence type="ECO:0000256" key="2">
    <source>
        <dbReference type="ARBA" id="ARBA00022741"/>
    </source>
</evidence>
<dbReference type="EC" id="3.6.4.13" evidence="1"/>
<feature type="compositionally biased region" description="Low complexity" evidence="7">
    <location>
        <begin position="212"/>
        <end position="230"/>
    </location>
</feature>
<evidence type="ECO:0000256" key="3">
    <source>
        <dbReference type="ARBA" id="ARBA00022801"/>
    </source>
</evidence>
<keyword evidence="3 10" id="KW-0378">Hydrolase</keyword>
<dbReference type="AlphaFoldDB" id="A0A371CXP3"/>
<dbReference type="Gene3D" id="3.40.50.300">
    <property type="entry name" value="P-loop containing nucleotide triphosphate hydrolases"/>
    <property type="match status" value="2"/>
</dbReference>
<feature type="compositionally biased region" description="Low complexity" evidence="7">
    <location>
        <begin position="32"/>
        <end position="42"/>
    </location>
</feature>
<dbReference type="GO" id="GO:0003676">
    <property type="term" value="F:nucleic acid binding"/>
    <property type="evidence" value="ECO:0007669"/>
    <property type="project" value="InterPro"/>
</dbReference>
<feature type="domain" description="Helicase C-terminal" evidence="9">
    <location>
        <begin position="608"/>
        <end position="798"/>
    </location>
</feature>
<dbReference type="SMART" id="SM00487">
    <property type="entry name" value="DEXDc"/>
    <property type="match status" value="1"/>
</dbReference>
<dbReference type="OrthoDB" id="10256233at2759"/>
<dbReference type="GO" id="GO:0016787">
    <property type="term" value="F:hydrolase activity"/>
    <property type="evidence" value="ECO:0007669"/>
    <property type="project" value="UniProtKB-KW"/>
</dbReference>
<feature type="region of interest" description="Disordered" evidence="7">
    <location>
        <begin position="681"/>
        <end position="712"/>
    </location>
</feature>
<feature type="compositionally biased region" description="Basic and acidic residues" evidence="7">
    <location>
        <begin position="691"/>
        <end position="707"/>
    </location>
</feature>
<dbReference type="InterPro" id="IPR027417">
    <property type="entry name" value="P-loop_NTPase"/>
</dbReference>
<dbReference type="InterPro" id="IPR014001">
    <property type="entry name" value="Helicase_ATP-bd"/>
</dbReference>
<proteinExistence type="predicted"/>
<feature type="domain" description="Helicase ATP-binding" evidence="8">
    <location>
        <begin position="328"/>
        <end position="581"/>
    </location>
</feature>
<sequence>MSLFASSRIAHRAASLPPELVLACLHTSASSSLQATSSLSSQRVAPSRKRLVKNLKSSSRGKVEVAPPPPPPPRDEAPHIGRKAINLHEFAPRKRPGTRELEERRQQSFGKRGGFQQGGQRQGGFQQNDSRQGGFQQRDSRQGGFQQRDSRQGGFQERDSRQGGFQQRDSRQGGFQQRDSRQGGFQQRDSRQGGFQQRDSRQGGFQQRDSRQGGFQQRDSRQGGFQQGGQRQDRFQQGESRQALPPSLSLPPVRPQETRAPAAKVSNPLSDEFDITNRSVSTKELPQEFTSPPVMEGLLASVRDALGPDARPTPIQALSLKHLVQPERSSTDKYHEYLLASETGSGKSLAYLLPMIQDLKQSELNGTQRRGPDSAAQRRAMNPRAIVLAPTHELSRQLAGFAKELIHNVKLRVLCASRANTSSHKNVSASKMAEALVDEELMFARPGTQHEVDIVVGTPSKVLELMRGRGWDKDPDEQTRRKINVGEPQMGLGDIEWVVVDEADVLFDPDFQEQTRLILSEISAARGHPVPYEPELDLSSTEEEPATTPLEYPFNFILTSATIPSALAAYIDRFHPSLTRLASPNLHKLPSKLKTEFVSWTGGNRDADIEHQLRRVWATDAEKGQPKSKVLVFCNKSTRVEALGEALREKGIPNVALTKASDSRLRGSNHHLDGFLRVRKSAAAAEEGEKEQEQEKKTEDAKEKQEEQETPSVMITTSLLSRGLDFAPDVQHVFIVDEPRNMVDFLHRAGRSGRAGQDGKVVVFVKDKGRGSDKAREVQEKVGALQGRKVRPRRKSFN</sequence>
<dbReference type="SUPFAM" id="SSF52540">
    <property type="entry name" value="P-loop containing nucleoside triphosphate hydrolases"/>
    <property type="match status" value="1"/>
</dbReference>
<feature type="region of interest" description="Disordered" evidence="7">
    <location>
        <begin position="32"/>
        <end position="274"/>
    </location>
</feature>
<dbReference type="InterPro" id="IPR001650">
    <property type="entry name" value="Helicase_C-like"/>
</dbReference>
<feature type="region of interest" description="Disordered" evidence="7">
    <location>
        <begin position="774"/>
        <end position="798"/>
    </location>
</feature>
<keyword evidence="5" id="KW-0067">ATP-binding</keyword>